<sequence length="298" mass="32000">MSPTLVILAAGMGSRYGGLKQTVPVGPGGESIMDYSVFDALRAGFGTIVFVIRRQMQNLFHESYGAKIEQRVPVLYAFQELDMLPAGFAVPEGRTKPWGTAHALLSAESCVCEPFAVINADDFYGADGFQKLAAHLRSGSPDYAMAGFTLEQTLSEHGSVARGVCEVTEAGYLKSIAELTGIIREGDGIINIDAAGRRTTLTGKEAVSMNMWAFTPAVFAQLNAVFLRFLAKSGTSLSAECYLPTSINELIALGEARVKVIPSSANWFGVTYRADHGRVARSIAQLVSSGEYPARLWA</sequence>
<dbReference type="Pfam" id="PF00483">
    <property type="entry name" value="NTP_transferase"/>
    <property type="match status" value="1"/>
</dbReference>
<accession>A0ABW1EGY7</accession>
<dbReference type="Gene3D" id="3.90.550.10">
    <property type="entry name" value="Spore Coat Polysaccharide Biosynthesis Protein SpsA, Chain A"/>
    <property type="match status" value="1"/>
</dbReference>
<dbReference type="SUPFAM" id="SSF53448">
    <property type="entry name" value="Nucleotide-diphospho-sugar transferases"/>
    <property type="match status" value="1"/>
</dbReference>
<name>A0ABW1EGY7_9BACT</name>
<protein>
    <submittedName>
        <fullName evidence="2">NDP-sugar synthase</fullName>
    </submittedName>
</protein>
<feature type="domain" description="Nucleotidyl transferase" evidence="1">
    <location>
        <begin position="6"/>
        <end position="160"/>
    </location>
</feature>
<dbReference type="RefSeq" id="WP_263335951.1">
    <property type="nucleotide sequence ID" value="NZ_JAGSYH010000003.1"/>
</dbReference>
<gene>
    <name evidence="2" type="ORF">ACFPT7_09520</name>
</gene>
<dbReference type="Proteomes" id="UP001596091">
    <property type="component" value="Unassembled WGS sequence"/>
</dbReference>
<comment type="caution">
    <text evidence="2">The sequence shown here is derived from an EMBL/GenBank/DDBJ whole genome shotgun (WGS) entry which is preliminary data.</text>
</comment>
<evidence type="ECO:0000259" key="1">
    <source>
        <dbReference type="Pfam" id="PF00483"/>
    </source>
</evidence>
<evidence type="ECO:0000313" key="2">
    <source>
        <dbReference type="EMBL" id="MFC5862527.1"/>
    </source>
</evidence>
<dbReference type="InterPro" id="IPR005835">
    <property type="entry name" value="NTP_transferase_dom"/>
</dbReference>
<dbReference type="InterPro" id="IPR029044">
    <property type="entry name" value="Nucleotide-diphossugar_trans"/>
</dbReference>
<reference evidence="3" key="1">
    <citation type="journal article" date="2019" name="Int. J. Syst. Evol. Microbiol.">
        <title>The Global Catalogue of Microorganisms (GCM) 10K type strain sequencing project: providing services to taxonomists for standard genome sequencing and annotation.</title>
        <authorList>
            <consortium name="The Broad Institute Genomics Platform"/>
            <consortium name="The Broad Institute Genome Sequencing Center for Infectious Disease"/>
            <person name="Wu L."/>
            <person name="Ma J."/>
        </authorList>
    </citation>
    <scope>NUCLEOTIDE SEQUENCE [LARGE SCALE GENOMIC DNA]</scope>
    <source>
        <strain evidence="3">JCM 4087</strain>
    </source>
</reference>
<organism evidence="2 3">
    <name type="scientific">Acidicapsa dinghuensis</name>
    <dbReference type="NCBI Taxonomy" id="2218256"/>
    <lineage>
        <taxon>Bacteria</taxon>
        <taxon>Pseudomonadati</taxon>
        <taxon>Acidobacteriota</taxon>
        <taxon>Terriglobia</taxon>
        <taxon>Terriglobales</taxon>
        <taxon>Acidobacteriaceae</taxon>
        <taxon>Acidicapsa</taxon>
    </lineage>
</organism>
<keyword evidence="3" id="KW-1185">Reference proteome</keyword>
<dbReference type="EMBL" id="JBHSPH010000002">
    <property type="protein sequence ID" value="MFC5862527.1"/>
    <property type="molecule type" value="Genomic_DNA"/>
</dbReference>
<proteinExistence type="predicted"/>
<evidence type="ECO:0000313" key="3">
    <source>
        <dbReference type="Proteomes" id="UP001596091"/>
    </source>
</evidence>